<dbReference type="RefSeq" id="WP_129302933.1">
    <property type="nucleotide sequence ID" value="NZ_MSSM01000062.1"/>
</dbReference>
<name>A0A4Q1THG6_9LACO</name>
<comment type="caution">
    <text evidence="1">The sequence shown here is derived from an EMBL/GenBank/DDBJ whole genome shotgun (WGS) entry which is preliminary data.</text>
</comment>
<dbReference type="Proteomes" id="UP000290475">
    <property type="component" value="Unassembled WGS sequence"/>
</dbReference>
<dbReference type="AlphaFoldDB" id="A0A4Q1THG6"/>
<evidence type="ECO:0000313" key="2">
    <source>
        <dbReference type="Proteomes" id="UP000290475"/>
    </source>
</evidence>
<protein>
    <submittedName>
        <fullName evidence="1">Uncharacterized protein</fullName>
    </submittedName>
</protein>
<evidence type="ECO:0000313" key="1">
    <source>
        <dbReference type="EMBL" id="RXT17779.1"/>
    </source>
</evidence>
<accession>A0A4Q1THG6</accession>
<dbReference type="EMBL" id="MSSM01000062">
    <property type="protein sequence ID" value="RXT17779.1"/>
    <property type="molecule type" value="Genomic_DNA"/>
</dbReference>
<organism evidence="1 2">
    <name type="scientific">Lacticaseibacillus chiayiensis</name>
    <dbReference type="NCBI Taxonomy" id="2100821"/>
    <lineage>
        <taxon>Bacteria</taxon>
        <taxon>Bacillati</taxon>
        <taxon>Bacillota</taxon>
        <taxon>Bacilli</taxon>
        <taxon>Lactobacillales</taxon>
        <taxon>Lactobacillaceae</taxon>
        <taxon>Lacticaseibacillus</taxon>
    </lineage>
</organism>
<sequence length="113" mass="12728">MTADEMINRYLQSLDKRLRAYETALNQTVADIYRYYDSGCLNVTESQWQDIIVLVGGIVQANTRMIHEASDSVYADGKVSGSLLKLIKLAKHFASLDFSETPLIKQEAKACHK</sequence>
<reference evidence="1 2" key="1">
    <citation type="submission" date="2017-01" db="EMBL/GenBank/DDBJ databases">
        <title>Lactobacillus chiayiensis sp. nov., a lactic acid bacterium isolated from compost.</title>
        <authorList>
            <person name="Huang C.-H."/>
        </authorList>
    </citation>
    <scope>NUCLEOTIDE SEQUENCE [LARGE SCALE GENOMIC DNA]</scope>
    <source>
        <strain evidence="2">chh01</strain>
    </source>
</reference>
<proteinExistence type="predicted"/>
<gene>
    <name evidence="1" type="ORF">BVJ53_14115</name>
</gene>